<evidence type="ECO:0000313" key="2">
    <source>
        <dbReference type="EMBL" id="KAA6398594.1"/>
    </source>
</evidence>
<accession>A0A5J4WU94</accession>
<dbReference type="Gene3D" id="3.30.40.10">
    <property type="entry name" value="Zinc/RING finger domain, C3HC4 (zinc finger)"/>
    <property type="match status" value="1"/>
</dbReference>
<dbReference type="EMBL" id="SNRW01000923">
    <property type="protein sequence ID" value="KAA6398594.1"/>
    <property type="molecule type" value="Genomic_DNA"/>
</dbReference>
<dbReference type="Proteomes" id="UP000324800">
    <property type="component" value="Unassembled WGS sequence"/>
</dbReference>
<dbReference type="CDD" id="cd16655">
    <property type="entry name" value="RING-Ubox_WDSUB1-like"/>
    <property type="match status" value="1"/>
</dbReference>
<dbReference type="OrthoDB" id="10064100at2759"/>
<gene>
    <name evidence="2" type="ORF">EZS28_005879</name>
</gene>
<dbReference type="PANTHER" id="PTHR46573:SF1">
    <property type="entry name" value="WD REPEAT, SAM AND U-BOX DOMAIN-CONTAINING PROTEIN 1"/>
    <property type="match status" value="1"/>
</dbReference>
<sequence>MNIKHLPIPELNIKHLPIPELNIKHLPIPELNIKHIPIHIQNVKHLLIHNLSTQIRIKLLMEDPVIASDGHYYERQLIEHWLKEHDTSPVTREKMEKQLMPDKVLRNRIKKYRKLHPERKNG</sequence>
<dbReference type="SUPFAM" id="SSF57850">
    <property type="entry name" value="RING/U-box"/>
    <property type="match status" value="1"/>
</dbReference>
<comment type="caution">
    <text evidence="2">The sequence shown here is derived from an EMBL/GenBank/DDBJ whole genome shotgun (WGS) entry which is preliminary data.</text>
</comment>
<dbReference type="InterPro" id="IPR013083">
    <property type="entry name" value="Znf_RING/FYVE/PHD"/>
</dbReference>
<feature type="domain" description="U-box" evidence="1">
    <location>
        <begin position="58"/>
        <end position="112"/>
    </location>
</feature>
<dbReference type="InterPro" id="IPR052085">
    <property type="entry name" value="WD-SAM-U-box"/>
</dbReference>
<dbReference type="GO" id="GO:0004842">
    <property type="term" value="F:ubiquitin-protein transferase activity"/>
    <property type="evidence" value="ECO:0007669"/>
    <property type="project" value="InterPro"/>
</dbReference>
<proteinExistence type="predicted"/>
<protein>
    <recommendedName>
        <fullName evidence="1">U-box domain-containing protein</fullName>
    </recommendedName>
</protein>
<dbReference type="Pfam" id="PF04564">
    <property type="entry name" value="U-box"/>
    <property type="match status" value="1"/>
</dbReference>
<name>A0A5J4WU94_9EUKA</name>
<dbReference type="InterPro" id="IPR003613">
    <property type="entry name" value="Ubox_domain"/>
</dbReference>
<evidence type="ECO:0000313" key="3">
    <source>
        <dbReference type="Proteomes" id="UP000324800"/>
    </source>
</evidence>
<evidence type="ECO:0000259" key="1">
    <source>
        <dbReference type="SMART" id="SM00504"/>
    </source>
</evidence>
<dbReference type="GO" id="GO:0016567">
    <property type="term" value="P:protein ubiquitination"/>
    <property type="evidence" value="ECO:0007669"/>
    <property type="project" value="InterPro"/>
</dbReference>
<dbReference type="AlphaFoldDB" id="A0A5J4WU94"/>
<organism evidence="2 3">
    <name type="scientific">Streblomastix strix</name>
    <dbReference type="NCBI Taxonomy" id="222440"/>
    <lineage>
        <taxon>Eukaryota</taxon>
        <taxon>Metamonada</taxon>
        <taxon>Preaxostyla</taxon>
        <taxon>Oxymonadida</taxon>
        <taxon>Streblomastigidae</taxon>
        <taxon>Streblomastix</taxon>
    </lineage>
</organism>
<reference evidence="2 3" key="1">
    <citation type="submission" date="2019-03" db="EMBL/GenBank/DDBJ databases">
        <title>Single cell metagenomics reveals metabolic interactions within the superorganism composed of flagellate Streblomastix strix and complex community of Bacteroidetes bacteria on its surface.</title>
        <authorList>
            <person name="Treitli S.C."/>
            <person name="Kolisko M."/>
            <person name="Husnik F."/>
            <person name="Keeling P."/>
            <person name="Hampl V."/>
        </authorList>
    </citation>
    <scope>NUCLEOTIDE SEQUENCE [LARGE SCALE GENOMIC DNA]</scope>
    <source>
        <strain evidence="2">ST1C</strain>
    </source>
</reference>
<dbReference type="SMART" id="SM00504">
    <property type="entry name" value="Ubox"/>
    <property type="match status" value="1"/>
</dbReference>
<dbReference type="PANTHER" id="PTHR46573">
    <property type="entry name" value="WD REPEAT, SAM AND U-BOX DOMAIN-CONTAINING PROTEIN 1"/>
    <property type="match status" value="1"/>
</dbReference>